<accession>A0A173WLK1</accession>
<sequence length="141" mass="15883">MEELDIKTAIQIAKILAAAPDERIPMILDVFSKAQVDINGLDELAEWRALDKQAALIDTDTFVTELTKGKELEDGEYRIRVPEFNHFCSTKGVSARYARKHLYESGMLRSSTDNGKINYTCPVQATDTKKTERCVCITPKN</sequence>
<dbReference type="AlphaFoldDB" id="A0A173WLK1"/>
<name>A0A173WLK1_9FIRM</name>
<dbReference type="Proteomes" id="UP000095439">
    <property type="component" value="Unassembled WGS sequence"/>
</dbReference>
<organism evidence="1 2">
    <name type="scientific">Dorea longicatena</name>
    <dbReference type="NCBI Taxonomy" id="88431"/>
    <lineage>
        <taxon>Bacteria</taxon>
        <taxon>Bacillati</taxon>
        <taxon>Bacillota</taxon>
        <taxon>Clostridia</taxon>
        <taxon>Lachnospirales</taxon>
        <taxon>Lachnospiraceae</taxon>
        <taxon>Dorea</taxon>
    </lineage>
</organism>
<protein>
    <submittedName>
        <fullName evidence="1">Uncharacterized protein</fullName>
    </submittedName>
</protein>
<proteinExistence type="predicted"/>
<evidence type="ECO:0000313" key="2">
    <source>
        <dbReference type="Proteomes" id="UP000095439"/>
    </source>
</evidence>
<gene>
    <name evidence="1" type="ORF">ERS852423_00341</name>
</gene>
<reference evidence="1 2" key="1">
    <citation type="submission" date="2015-09" db="EMBL/GenBank/DDBJ databases">
        <authorList>
            <consortium name="Pathogen Informatics"/>
        </authorList>
    </citation>
    <scope>NUCLEOTIDE SEQUENCE [LARGE SCALE GENOMIC DNA]</scope>
    <source>
        <strain evidence="1 2">2789STDY5608866</strain>
    </source>
</reference>
<dbReference type="EMBL" id="CYYY01000001">
    <property type="protein sequence ID" value="CUN40351.1"/>
    <property type="molecule type" value="Genomic_DNA"/>
</dbReference>
<dbReference type="RefSeq" id="WP_008396730.1">
    <property type="nucleotide sequence ID" value="NZ_CABIWY010000001.1"/>
</dbReference>
<evidence type="ECO:0000313" key="1">
    <source>
        <dbReference type="EMBL" id="CUN40351.1"/>
    </source>
</evidence>